<dbReference type="Gene3D" id="1.20.1050.10">
    <property type="match status" value="1"/>
</dbReference>
<dbReference type="OrthoDB" id="9803562at2"/>
<dbReference type="InterPro" id="IPR036249">
    <property type="entry name" value="Thioredoxin-like_sf"/>
</dbReference>
<comment type="caution">
    <text evidence="4">The sequence shown here is derived from an EMBL/GenBank/DDBJ whole genome shotgun (WGS) entry which is preliminary data.</text>
</comment>
<dbReference type="Gene3D" id="3.40.30.10">
    <property type="entry name" value="Glutaredoxin"/>
    <property type="match status" value="1"/>
</dbReference>
<dbReference type="CDD" id="cd10291">
    <property type="entry name" value="GST_C_YfcG_like"/>
    <property type="match status" value="1"/>
</dbReference>
<dbReference type="Pfam" id="PF00043">
    <property type="entry name" value="GST_C"/>
    <property type="match status" value="1"/>
</dbReference>
<feature type="domain" description="GST N-terminal" evidence="2">
    <location>
        <begin position="1"/>
        <end position="83"/>
    </location>
</feature>
<dbReference type="EMBL" id="VFIY01000005">
    <property type="protein sequence ID" value="TPD61468.1"/>
    <property type="molecule type" value="Genomic_DNA"/>
</dbReference>
<dbReference type="Proteomes" id="UP000319148">
    <property type="component" value="Unassembled WGS sequence"/>
</dbReference>
<keyword evidence="4" id="KW-0808">Transferase</keyword>
<dbReference type="PROSITE" id="PS50404">
    <property type="entry name" value="GST_NTER"/>
    <property type="match status" value="1"/>
</dbReference>
<evidence type="ECO:0000259" key="3">
    <source>
        <dbReference type="PROSITE" id="PS50405"/>
    </source>
</evidence>
<sequence length="219" mass="24782">MIDLYTAATPNGYKISIALEELGLPYTVHKLDFNRNEQKSPDYLKINPNGRVPAIIDRGNDDLTIFESGAILLYLAEKTGKLIPADTKGRYDVIQWLMFQMGGIGPMQGQANVFFRYFPEKIQPAIDRYQKEVLRLYGVLEGQLEGKDYICGELSIADIATWPWVRGYAWAGLEIDDFPNLKAWLHRLEERPSFAKGVTIPPRAEQAETLKTGANMIVK</sequence>
<dbReference type="SFLD" id="SFLDG01151">
    <property type="entry name" value="Main.2:_Nu-like"/>
    <property type="match status" value="1"/>
</dbReference>
<dbReference type="SFLD" id="SFLDS00019">
    <property type="entry name" value="Glutathione_Transferase_(cytos"/>
    <property type="match status" value="1"/>
</dbReference>
<dbReference type="GO" id="GO:0016740">
    <property type="term" value="F:transferase activity"/>
    <property type="evidence" value="ECO:0007669"/>
    <property type="project" value="UniProtKB-KW"/>
</dbReference>
<dbReference type="AlphaFoldDB" id="A0A501PMS7"/>
<dbReference type="PANTHER" id="PTHR44051">
    <property type="entry name" value="GLUTATHIONE S-TRANSFERASE-RELATED"/>
    <property type="match status" value="1"/>
</dbReference>
<dbReference type="PROSITE" id="PS50405">
    <property type="entry name" value="GST_CTER"/>
    <property type="match status" value="1"/>
</dbReference>
<dbReference type="CDD" id="cd03048">
    <property type="entry name" value="GST_N_Ure2p_like"/>
    <property type="match status" value="1"/>
</dbReference>
<evidence type="ECO:0000313" key="5">
    <source>
        <dbReference type="Proteomes" id="UP000319148"/>
    </source>
</evidence>
<reference evidence="5" key="1">
    <citation type="submission" date="2019-06" db="EMBL/GenBank/DDBJ databases">
        <title>The complete genome of Emcibacter congregatus ZYLT.</title>
        <authorList>
            <person name="Zhao Z."/>
        </authorList>
    </citation>
    <scope>NUCLEOTIDE SEQUENCE [LARGE SCALE GENOMIC DNA]</scope>
    <source>
        <strain evidence="5">MCCC 1A06723</strain>
    </source>
</reference>
<protein>
    <submittedName>
        <fullName evidence="4">Glutathione S-transferase family protein</fullName>
    </submittedName>
</protein>
<proteinExistence type="inferred from homology"/>
<name>A0A501PMS7_9PROT</name>
<evidence type="ECO:0000256" key="1">
    <source>
        <dbReference type="RuleBase" id="RU003494"/>
    </source>
</evidence>
<dbReference type="InterPro" id="IPR004046">
    <property type="entry name" value="GST_C"/>
</dbReference>
<accession>A0A501PMS7</accession>
<keyword evidence="5" id="KW-1185">Reference proteome</keyword>
<feature type="domain" description="GST C-terminal" evidence="3">
    <location>
        <begin position="86"/>
        <end position="210"/>
    </location>
</feature>
<evidence type="ECO:0000259" key="2">
    <source>
        <dbReference type="PROSITE" id="PS50404"/>
    </source>
</evidence>
<dbReference type="InterPro" id="IPR040079">
    <property type="entry name" value="Glutathione_S-Trfase"/>
</dbReference>
<dbReference type="RefSeq" id="WP_139938840.1">
    <property type="nucleotide sequence ID" value="NZ_JBHSYP010000003.1"/>
</dbReference>
<organism evidence="4 5">
    <name type="scientific">Emcibacter nanhaiensis</name>
    <dbReference type="NCBI Taxonomy" id="1505037"/>
    <lineage>
        <taxon>Bacteria</taxon>
        <taxon>Pseudomonadati</taxon>
        <taxon>Pseudomonadota</taxon>
        <taxon>Alphaproteobacteria</taxon>
        <taxon>Emcibacterales</taxon>
        <taxon>Emcibacteraceae</taxon>
        <taxon>Emcibacter</taxon>
    </lineage>
</organism>
<dbReference type="SUPFAM" id="SSF52833">
    <property type="entry name" value="Thioredoxin-like"/>
    <property type="match status" value="1"/>
</dbReference>
<gene>
    <name evidence="4" type="ORF">FIV46_04470</name>
</gene>
<dbReference type="Pfam" id="PF02798">
    <property type="entry name" value="GST_N"/>
    <property type="match status" value="1"/>
</dbReference>
<dbReference type="InterPro" id="IPR004045">
    <property type="entry name" value="Glutathione_S-Trfase_N"/>
</dbReference>
<dbReference type="PANTHER" id="PTHR44051:SF22">
    <property type="entry name" value="DISULFIDE-BOND OXIDOREDUCTASE YGHU"/>
    <property type="match status" value="1"/>
</dbReference>
<dbReference type="InterPro" id="IPR036282">
    <property type="entry name" value="Glutathione-S-Trfase_C_sf"/>
</dbReference>
<comment type="similarity">
    <text evidence="1">Belongs to the GST superfamily.</text>
</comment>
<dbReference type="SFLD" id="SFLDG01150">
    <property type="entry name" value="Main.1:_Beta-like"/>
    <property type="match status" value="1"/>
</dbReference>
<dbReference type="InterPro" id="IPR010987">
    <property type="entry name" value="Glutathione-S-Trfase_C-like"/>
</dbReference>
<dbReference type="SFLD" id="SFLDG00358">
    <property type="entry name" value="Main_(cytGST)"/>
    <property type="match status" value="1"/>
</dbReference>
<evidence type="ECO:0000313" key="4">
    <source>
        <dbReference type="EMBL" id="TPD61468.1"/>
    </source>
</evidence>
<dbReference type="SUPFAM" id="SSF47616">
    <property type="entry name" value="GST C-terminal domain-like"/>
    <property type="match status" value="1"/>
</dbReference>